<proteinExistence type="predicted"/>
<dbReference type="AlphaFoldDB" id="A0A0L6VF16"/>
<comment type="caution">
    <text evidence="1">The sequence shown here is derived from an EMBL/GenBank/DDBJ whole genome shotgun (WGS) entry which is preliminary data.</text>
</comment>
<keyword evidence="2" id="KW-1185">Reference proteome</keyword>
<reference evidence="1 2" key="1">
    <citation type="submission" date="2015-08" db="EMBL/GenBank/DDBJ databases">
        <title>Next Generation Sequencing and Analysis of the Genome of Puccinia sorghi L Schw, the Causal Agent of Maize Common Rust.</title>
        <authorList>
            <person name="Rochi L."/>
            <person name="Burguener G."/>
            <person name="Darino M."/>
            <person name="Turjanski A."/>
            <person name="Kreff E."/>
            <person name="Dieguez M.J."/>
            <person name="Sacco F."/>
        </authorList>
    </citation>
    <scope>NUCLEOTIDE SEQUENCE [LARGE SCALE GENOMIC DNA]</scope>
    <source>
        <strain evidence="1 2">RO10H11247</strain>
    </source>
</reference>
<dbReference type="Proteomes" id="UP000037035">
    <property type="component" value="Unassembled WGS sequence"/>
</dbReference>
<sequence>MESSSTPLYIPQLALYYLQHYSSHKPFQPKCPGESNKKPRNCVFCNANGHDLNNCYNTRSILNEHKANQKPRSDPLLLLKQ</sequence>
<organism evidence="1 2">
    <name type="scientific">Puccinia sorghi</name>
    <dbReference type="NCBI Taxonomy" id="27349"/>
    <lineage>
        <taxon>Eukaryota</taxon>
        <taxon>Fungi</taxon>
        <taxon>Dikarya</taxon>
        <taxon>Basidiomycota</taxon>
        <taxon>Pucciniomycotina</taxon>
        <taxon>Pucciniomycetes</taxon>
        <taxon>Pucciniales</taxon>
        <taxon>Pucciniaceae</taxon>
        <taxon>Puccinia</taxon>
    </lineage>
</organism>
<dbReference type="EMBL" id="LAVV01006699">
    <property type="protein sequence ID" value="KNZ58710.1"/>
    <property type="molecule type" value="Genomic_DNA"/>
</dbReference>
<protein>
    <submittedName>
        <fullName evidence="1">Uncharacterized protein</fullName>
    </submittedName>
</protein>
<evidence type="ECO:0000313" key="1">
    <source>
        <dbReference type="EMBL" id="KNZ58710.1"/>
    </source>
</evidence>
<feature type="non-terminal residue" evidence="1">
    <location>
        <position position="81"/>
    </location>
</feature>
<gene>
    <name evidence="1" type="ORF">VP01_1876g8</name>
</gene>
<evidence type="ECO:0000313" key="2">
    <source>
        <dbReference type="Proteomes" id="UP000037035"/>
    </source>
</evidence>
<dbReference type="VEuPathDB" id="FungiDB:VP01_1876g8"/>
<name>A0A0L6VF16_9BASI</name>
<accession>A0A0L6VF16</accession>